<evidence type="ECO:0000313" key="4">
    <source>
        <dbReference type="Proteomes" id="UP000232688"/>
    </source>
</evidence>
<dbReference type="Proteomes" id="UP000232688">
    <property type="component" value="Unassembled WGS sequence"/>
</dbReference>
<dbReference type="EMBL" id="LLXH01000224">
    <property type="protein sequence ID" value="PKC70391.1"/>
    <property type="molecule type" value="Genomic_DNA"/>
</dbReference>
<name>A0A2N0S4A3_9GLOM</name>
<gene>
    <name evidence="3" type="ORF">RhiirA1_454840</name>
</gene>
<reference evidence="3 4" key="2">
    <citation type="submission" date="2017-10" db="EMBL/GenBank/DDBJ databases">
        <title>Genome analyses suggest a sexual origin of heterokaryosis in a supposedly ancient asexual fungus.</title>
        <authorList>
            <person name="Corradi N."/>
            <person name="Sedzielewska K."/>
            <person name="Noel J."/>
            <person name="Charron P."/>
            <person name="Farinelli L."/>
            <person name="Marton T."/>
            <person name="Kruger M."/>
            <person name="Pelin A."/>
            <person name="Brachmann A."/>
            <person name="Corradi N."/>
        </authorList>
    </citation>
    <scope>NUCLEOTIDE SEQUENCE [LARGE SCALE GENOMIC DNA]</scope>
    <source>
        <strain evidence="3 4">A1</strain>
    </source>
</reference>
<evidence type="ECO:0000256" key="1">
    <source>
        <dbReference type="SAM" id="Coils"/>
    </source>
</evidence>
<feature type="coiled-coil region" evidence="1">
    <location>
        <begin position="97"/>
        <end position="124"/>
    </location>
</feature>
<keyword evidence="1" id="KW-0175">Coiled coil</keyword>
<organism evidence="3 4">
    <name type="scientific">Rhizophagus irregularis</name>
    <dbReference type="NCBI Taxonomy" id="588596"/>
    <lineage>
        <taxon>Eukaryota</taxon>
        <taxon>Fungi</taxon>
        <taxon>Fungi incertae sedis</taxon>
        <taxon>Mucoromycota</taxon>
        <taxon>Glomeromycotina</taxon>
        <taxon>Glomeromycetes</taxon>
        <taxon>Glomerales</taxon>
        <taxon>Glomeraceae</taxon>
        <taxon>Rhizophagus</taxon>
    </lineage>
</organism>
<accession>A0A2N0S4A3</accession>
<feature type="compositionally biased region" description="Acidic residues" evidence="2">
    <location>
        <begin position="654"/>
        <end position="663"/>
    </location>
</feature>
<evidence type="ECO:0000256" key="2">
    <source>
        <dbReference type="SAM" id="MobiDB-lite"/>
    </source>
</evidence>
<feature type="coiled-coil region" evidence="1">
    <location>
        <begin position="480"/>
        <end position="507"/>
    </location>
</feature>
<feature type="compositionally biased region" description="Basic residues" evidence="2">
    <location>
        <begin position="679"/>
        <end position="698"/>
    </location>
</feature>
<dbReference type="VEuPathDB" id="FungiDB:FUN_015835"/>
<dbReference type="VEuPathDB" id="FungiDB:RhiirA1_454840"/>
<dbReference type="AlphaFoldDB" id="A0A2N0S4A3"/>
<evidence type="ECO:0000313" key="3">
    <source>
        <dbReference type="EMBL" id="PKC70391.1"/>
    </source>
</evidence>
<dbReference type="VEuPathDB" id="FungiDB:RhiirFUN_013030"/>
<proteinExistence type="predicted"/>
<protein>
    <submittedName>
        <fullName evidence="3">Uncharacterized protein</fullName>
    </submittedName>
</protein>
<sequence length="698" mass="82873">MESAYNFTEYRYRLLKESQEIFSAGFKCPGFVKIRTPSGEEYNKVEEKFLEDIRQDVLRTKTHIKDIILKCKSTSYDVYRDETKRLSREIFELRNWLWEAQQRNKELSREIIKKEKEAERKERIILEKSEKIRKVSQEVESTRIELKKARVSTKNYGKRNRVTLIEILVYDIPARWKDEDIIKVFRSLGMVRRMSIKKQFKYKSVKLCICLKLDQVDAEWRSRHSINIQMNDKMYWFRWFPEYMKLSDIRERHGDWFYGKIIFIKGKKFIYVYFANENKLEQAVTESLGQSIQEAWIFPQKKKNFDYFISSGSGMSSHVKGRDENEMVVNNIDKEEISDKVKYSEDDMRRIVEKAIDDQVKEKELIREEFLKFKYTDDDVRKIVVKETDDLIKEQELIKEKLARFKYTEEDLEKRVAKAVKSRDSRLKYTEEEVEEKVKKAVDHLIRKREWTQDFVDYGKYKYTEKDVDDMMALYKYTEKDLESIVAQKLEEQINEQREKDKEIISKFKYTDEDVNELVAKAIEDQIKEKNLFKENVMKTAREIASMMGLKLDDIDFSVSSVNKDRQTEVLFQEIQKANAKRMTKDDFSKLDDKLREPVDANCHVTNEGMEGTYKGLNQKEIAGEVPVSAEEIEIYNKRVNKEELSRGTISSEGSEDSSESENGETILEGKKQVMGGGKSKKKSKSRKSKKKSKRDGK</sequence>
<reference evidence="3 4" key="1">
    <citation type="submission" date="2017-10" db="EMBL/GenBank/DDBJ databases">
        <title>Extensive intraspecific genome diversity in a model arbuscular mycorrhizal fungus.</title>
        <authorList>
            <person name="Chen E.C.H."/>
            <person name="Morin E."/>
            <person name="Baudet D."/>
            <person name="Noel J."/>
            <person name="Ndikumana S."/>
            <person name="Charron P."/>
            <person name="St-Onge C."/>
            <person name="Giorgi J."/>
            <person name="Grigoriev I.V."/>
            <person name="Roux C."/>
            <person name="Martin F.M."/>
            <person name="Corradi N."/>
        </authorList>
    </citation>
    <scope>NUCLEOTIDE SEQUENCE [LARGE SCALE GENOMIC DNA]</scope>
    <source>
        <strain evidence="3 4">A1</strain>
    </source>
</reference>
<feature type="region of interest" description="Disordered" evidence="2">
    <location>
        <begin position="641"/>
        <end position="698"/>
    </location>
</feature>
<comment type="caution">
    <text evidence="3">The sequence shown here is derived from an EMBL/GenBank/DDBJ whole genome shotgun (WGS) entry which is preliminary data.</text>
</comment>